<dbReference type="GO" id="GO:0003677">
    <property type="term" value="F:DNA binding"/>
    <property type="evidence" value="ECO:0007669"/>
    <property type="project" value="UniProtKB-KW"/>
</dbReference>
<sequence length="125" mass="13963">MARYGRSRYAPDNLPRPAHWSKAAACRDAEPSLFHPEGDTAVVLADTAEAKRYCARCAVQERCLTDSLDRAEPFGVWGGMDEKERRTLLRRQRERARAARRRADRKREATDATTSTAEAAEAAAA</sequence>
<feature type="domain" description="4Fe-4S Wbl-type" evidence="12">
    <location>
        <begin position="25"/>
        <end position="87"/>
    </location>
</feature>
<dbReference type="InterPro" id="IPR034768">
    <property type="entry name" value="4FE4S_WBL"/>
</dbReference>
<reference evidence="13 14" key="1">
    <citation type="submission" date="2020-11" db="EMBL/GenBank/DDBJ databases">
        <authorList>
            <person name="Asamoah-Frimpong E.A."/>
            <person name="Attaran A."/>
            <person name="Berhane B."/>
            <person name="Boone B.K."/>
            <person name="Cesta G."/>
            <person name="Chorbajian C."/>
            <person name="Cowan J.T."/>
            <person name="Datu D.V."/>
            <person name="Der L."/>
            <person name="Egbunine A.O."/>
            <person name="Giampietro H."/>
            <person name="Gunnison R.P."/>
            <person name="Joseph M.A."/>
            <person name="Kiewe T."/>
            <person name="Oboh E.C."/>
            <person name="O'Neill K."/>
            <person name="Oxlaj J.A."/>
            <person name="Patel A.K."/>
            <person name="Saqaf K."/>
            <person name="Vuong K."/>
            <person name="Walker C."/>
            <person name="Wikina T."/>
            <person name="Yan T."/>
            <person name="Avazpour P."/>
            <person name="Kim F.M."/>
            <person name="Mason K.J."/>
            <person name="Nguyen D.A."/>
            <person name="Pettit S.M."/>
            <person name="Zhou O.J."/>
            <person name="Brissett D.L."/>
            <person name="Gualtieri C."/>
            <person name="Hufford T.M."/>
            <person name="Ko J.M."/>
            <person name="Novak J.K."/>
            <person name="Smith Z.M."/>
            <person name="Erill I."/>
            <person name="Caruso S.M."/>
            <person name="Garlena R.A."/>
            <person name="Russell D.A."/>
            <person name="Pope W.H."/>
            <person name="Jacobs-Sera D."/>
            <person name="Hatfull G.F."/>
        </authorList>
    </citation>
    <scope>NUCLEOTIDE SEQUENCE [LARGE SCALE GENOMIC DNA]</scope>
</reference>
<dbReference type="EMBL" id="MW291017">
    <property type="protein sequence ID" value="QPL14095.1"/>
    <property type="molecule type" value="Genomic_DNA"/>
</dbReference>
<keyword evidence="7" id="KW-0805">Transcription regulation</keyword>
<evidence type="ECO:0000313" key="14">
    <source>
        <dbReference type="Proteomes" id="UP000595090"/>
    </source>
</evidence>
<evidence type="ECO:0000256" key="1">
    <source>
        <dbReference type="ARBA" id="ARBA00001966"/>
    </source>
</evidence>
<dbReference type="Proteomes" id="UP000595090">
    <property type="component" value="Segment"/>
</dbReference>
<dbReference type="GO" id="GO:0046872">
    <property type="term" value="F:metal ion binding"/>
    <property type="evidence" value="ECO:0007669"/>
    <property type="project" value="UniProtKB-KW"/>
</dbReference>
<evidence type="ECO:0000256" key="7">
    <source>
        <dbReference type="ARBA" id="ARBA00023015"/>
    </source>
</evidence>
<evidence type="ECO:0000256" key="3">
    <source>
        <dbReference type="ARBA" id="ARBA00022485"/>
    </source>
</evidence>
<dbReference type="Pfam" id="PF02467">
    <property type="entry name" value="Whib"/>
    <property type="match status" value="1"/>
</dbReference>
<dbReference type="GO" id="GO:0045892">
    <property type="term" value="P:negative regulation of DNA-templated transcription"/>
    <property type="evidence" value="ECO:0007669"/>
    <property type="project" value="TreeGrafter"/>
</dbReference>
<feature type="region of interest" description="Disordered" evidence="11">
    <location>
        <begin position="91"/>
        <end position="125"/>
    </location>
</feature>
<evidence type="ECO:0000256" key="5">
    <source>
        <dbReference type="ARBA" id="ARBA00023004"/>
    </source>
</evidence>
<keyword evidence="4" id="KW-0479">Metal-binding</keyword>
<keyword evidence="9" id="KW-1015">Disulfide bond</keyword>
<keyword evidence="14" id="KW-1185">Reference proteome</keyword>
<evidence type="ECO:0000313" key="13">
    <source>
        <dbReference type="EMBL" id="QPL14095.1"/>
    </source>
</evidence>
<dbReference type="KEGG" id="vg:80020352"/>
<accession>A0A7T0M182</accession>
<evidence type="ECO:0000256" key="11">
    <source>
        <dbReference type="SAM" id="MobiDB-lite"/>
    </source>
</evidence>
<protein>
    <submittedName>
        <fullName evidence="13">WhiB family transcription factor</fullName>
    </submittedName>
</protein>
<keyword evidence="3" id="KW-0004">4Fe-4S</keyword>
<comment type="similarity">
    <text evidence="2">Belongs to the WhiB family.</text>
</comment>
<name>A0A7T0M182_9CAUD</name>
<comment type="cofactor">
    <cofactor evidence="1">
        <name>[4Fe-4S] cluster</name>
        <dbReference type="ChEBI" id="CHEBI:49883"/>
    </cofactor>
</comment>
<dbReference type="PANTHER" id="PTHR38839">
    <property type="entry name" value="TRANSCRIPTIONAL REGULATOR WHID-RELATED"/>
    <property type="match status" value="1"/>
</dbReference>
<feature type="compositionally biased region" description="Basic residues" evidence="11">
    <location>
        <begin position="91"/>
        <end position="104"/>
    </location>
</feature>
<evidence type="ECO:0000259" key="12">
    <source>
        <dbReference type="PROSITE" id="PS51674"/>
    </source>
</evidence>
<dbReference type="GeneID" id="80020352"/>
<evidence type="ECO:0000256" key="4">
    <source>
        <dbReference type="ARBA" id="ARBA00022723"/>
    </source>
</evidence>
<proteinExistence type="inferred from homology"/>
<feature type="compositionally biased region" description="Low complexity" evidence="11">
    <location>
        <begin position="111"/>
        <end position="125"/>
    </location>
</feature>
<evidence type="ECO:0000256" key="9">
    <source>
        <dbReference type="ARBA" id="ARBA00023157"/>
    </source>
</evidence>
<evidence type="ECO:0000256" key="10">
    <source>
        <dbReference type="ARBA" id="ARBA00023163"/>
    </source>
</evidence>
<dbReference type="HAMAP" id="MF_01479">
    <property type="entry name" value="WhiB"/>
    <property type="match status" value="1"/>
</dbReference>
<evidence type="ECO:0000256" key="2">
    <source>
        <dbReference type="ARBA" id="ARBA00006597"/>
    </source>
</evidence>
<keyword evidence="10" id="KW-0804">Transcription</keyword>
<organism evidence="13 14">
    <name type="scientific">Streptomyces phage TurkishDelight</name>
    <dbReference type="NCBI Taxonomy" id="2793708"/>
    <lineage>
        <taxon>Viruses</taxon>
        <taxon>Duplodnaviria</taxon>
        <taxon>Heunggongvirae</taxon>
        <taxon>Uroviricota</taxon>
        <taxon>Caudoviricetes</taxon>
        <taxon>Dolmabahcevirus</taxon>
        <taxon>Dolmabahcevirus turkishdelight</taxon>
    </lineage>
</organism>
<dbReference type="InterPro" id="IPR003482">
    <property type="entry name" value="Whib"/>
</dbReference>
<keyword evidence="8" id="KW-0238">DNA-binding</keyword>
<evidence type="ECO:0000256" key="6">
    <source>
        <dbReference type="ARBA" id="ARBA00023014"/>
    </source>
</evidence>
<evidence type="ECO:0000256" key="8">
    <source>
        <dbReference type="ARBA" id="ARBA00023125"/>
    </source>
</evidence>
<gene>
    <name evidence="13" type="primary">66</name>
    <name evidence="13" type="ORF">SEA_TURKISHDELIGHT_66</name>
</gene>
<keyword evidence="6" id="KW-0411">Iron-sulfur</keyword>
<keyword evidence="5" id="KW-0408">Iron</keyword>
<dbReference type="RefSeq" id="YP_010755682.1">
    <property type="nucleotide sequence ID" value="NC_073473.1"/>
</dbReference>
<dbReference type="GO" id="GO:0047134">
    <property type="term" value="F:protein-disulfide reductase [NAD(P)H] activity"/>
    <property type="evidence" value="ECO:0007669"/>
    <property type="project" value="TreeGrafter"/>
</dbReference>
<dbReference type="PROSITE" id="PS51674">
    <property type="entry name" value="4FE4S_WBL"/>
    <property type="match status" value="1"/>
</dbReference>
<dbReference type="GO" id="GO:0051539">
    <property type="term" value="F:4 iron, 4 sulfur cluster binding"/>
    <property type="evidence" value="ECO:0007669"/>
    <property type="project" value="UniProtKB-KW"/>
</dbReference>